<proteinExistence type="predicted"/>
<gene>
    <name evidence="1" type="ORF">SteCoe_18623</name>
</gene>
<dbReference type="Gene3D" id="1.10.490.10">
    <property type="entry name" value="Globins"/>
    <property type="match status" value="1"/>
</dbReference>
<reference evidence="1 2" key="1">
    <citation type="submission" date="2016-11" db="EMBL/GenBank/DDBJ databases">
        <title>The macronuclear genome of Stentor coeruleus: a giant cell with tiny introns.</title>
        <authorList>
            <person name="Slabodnick M."/>
            <person name="Ruby J.G."/>
            <person name="Reiff S.B."/>
            <person name="Swart E.C."/>
            <person name="Gosai S."/>
            <person name="Prabakaran S."/>
            <person name="Witkowska E."/>
            <person name="Larue G.E."/>
            <person name="Fisher S."/>
            <person name="Freeman R.M."/>
            <person name="Gunawardena J."/>
            <person name="Chu W."/>
            <person name="Stover N.A."/>
            <person name="Gregory B.D."/>
            <person name="Nowacki M."/>
            <person name="Derisi J."/>
            <person name="Roy S.W."/>
            <person name="Marshall W.F."/>
            <person name="Sood P."/>
        </authorList>
    </citation>
    <scope>NUCLEOTIDE SEQUENCE [LARGE SCALE GENOMIC DNA]</scope>
    <source>
        <strain evidence="1">WM001</strain>
    </source>
</reference>
<keyword evidence="2" id="KW-1185">Reference proteome</keyword>
<accession>A0A1R2BW58</accession>
<dbReference type="InterPro" id="IPR012292">
    <property type="entry name" value="Globin/Proto"/>
</dbReference>
<organism evidence="1 2">
    <name type="scientific">Stentor coeruleus</name>
    <dbReference type="NCBI Taxonomy" id="5963"/>
    <lineage>
        <taxon>Eukaryota</taxon>
        <taxon>Sar</taxon>
        <taxon>Alveolata</taxon>
        <taxon>Ciliophora</taxon>
        <taxon>Postciliodesmatophora</taxon>
        <taxon>Heterotrichea</taxon>
        <taxon>Heterotrichida</taxon>
        <taxon>Stentoridae</taxon>
        <taxon>Stentor</taxon>
    </lineage>
</organism>
<name>A0A1R2BW58_9CILI</name>
<evidence type="ECO:0000313" key="1">
    <source>
        <dbReference type="EMBL" id="OMJ81010.1"/>
    </source>
</evidence>
<dbReference type="EMBL" id="MPUH01000398">
    <property type="protein sequence ID" value="OMJ81010.1"/>
    <property type="molecule type" value="Genomic_DNA"/>
</dbReference>
<comment type="caution">
    <text evidence="1">The sequence shown here is derived from an EMBL/GenBank/DDBJ whole genome shotgun (WGS) entry which is preliminary data.</text>
</comment>
<dbReference type="GO" id="GO:0019825">
    <property type="term" value="F:oxygen binding"/>
    <property type="evidence" value="ECO:0007669"/>
    <property type="project" value="InterPro"/>
</dbReference>
<dbReference type="AlphaFoldDB" id="A0A1R2BW58"/>
<sequence length="599" mass="69870">MEISEQDISFHSTEIKKELQSLKEILKKTSEDPFLANLNKLTKVKNSQITRNLNYLSKFLKSCHRDADIFAGLCKNAIDHEIYLQIPETLFYSSHGKNPIFIYNSNEGFICTDASETSMDNFFATVEIISQKDPRPNMPIYIHRSRGAKTKVYFTTELARKDFEECPYRFHIMQRYIRVGFRSAWKVSVDWQEGCTKYFTLTNDLPFDCNKEGLLNRRKKDNVKVYESGDNDIEKFLVKFENTKSYHIVATLKPILGLSNIVKQLIPVLNLLIFKNREISEIVLDFIKESRDYWVFIGVKGFMLKGEQTKRLKEKKKLISISTNFSMYPVISLTQAKTPSSSEELPAPQKRIEHKKITRVTRKIHRQATNVSMINLEKTKVHMPSREEQYSFYLNQKKSDSYGRIPFNMIGIVPQKMGTHLTSFIETKRELLPKPIESPEPPLGLYLTDEISVKSNITYLQEISENLDNKLSLAAQMKKKRMWDQKIKAIAETIGSSLENIFRLFLHSLKEKPIIEGNFDDTLSDPEIYKICRSYMKMLKGTITKNQIKKQHKHLKIKPEEFPYFIQRLQEVLLENFVPDSEMIIESFEAHKDEIISNS</sequence>
<dbReference type="GO" id="GO:0020037">
    <property type="term" value="F:heme binding"/>
    <property type="evidence" value="ECO:0007669"/>
    <property type="project" value="InterPro"/>
</dbReference>
<protein>
    <submittedName>
        <fullName evidence="1">Uncharacterized protein</fullName>
    </submittedName>
</protein>
<evidence type="ECO:0000313" key="2">
    <source>
        <dbReference type="Proteomes" id="UP000187209"/>
    </source>
</evidence>
<dbReference type="Proteomes" id="UP000187209">
    <property type="component" value="Unassembled WGS sequence"/>
</dbReference>